<name>A0ABT3SNM7_9MYCO</name>
<sequence length="118" mass="12736">MSLQTPGFAPVTVRVAEPGPLIAMKLQSLMDRGAAKEASDLLDIVRLTLDPAAGIAARQQLSNADLQLRADCLLHVKLWLVTHARRSLSRVRSIPEGHAMALDDIELTAELLVASVHP</sequence>
<reference evidence="1 2" key="1">
    <citation type="submission" date="2022-11" db="EMBL/GenBank/DDBJ databases">
        <title>Mycobacterium sp. nov.</title>
        <authorList>
            <person name="Papic B."/>
            <person name="Spicic S."/>
            <person name="Duvnjak S."/>
        </authorList>
    </citation>
    <scope>NUCLEOTIDE SEQUENCE [LARGE SCALE GENOMIC DNA]</scope>
    <source>
        <strain evidence="1 2">CVI_P4</strain>
    </source>
</reference>
<gene>
    <name evidence="1" type="ORF">ORI27_31095</name>
</gene>
<proteinExistence type="predicted"/>
<accession>A0ABT3SNM7</accession>
<comment type="caution">
    <text evidence="1">The sequence shown here is derived from an EMBL/GenBank/DDBJ whole genome shotgun (WGS) entry which is preliminary data.</text>
</comment>
<evidence type="ECO:0000313" key="2">
    <source>
        <dbReference type="Proteomes" id="UP001300745"/>
    </source>
</evidence>
<protein>
    <submittedName>
        <fullName evidence="1">Uncharacterized protein</fullName>
    </submittedName>
</protein>
<dbReference type="RefSeq" id="WP_266001016.1">
    <property type="nucleotide sequence ID" value="NZ_JAPJDN010000059.1"/>
</dbReference>
<dbReference type="Proteomes" id="UP001300745">
    <property type="component" value="Unassembled WGS sequence"/>
</dbReference>
<organism evidence="1 2">
    <name type="scientific">Mycobacterium pinniadriaticum</name>
    <dbReference type="NCBI Taxonomy" id="2994102"/>
    <lineage>
        <taxon>Bacteria</taxon>
        <taxon>Bacillati</taxon>
        <taxon>Actinomycetota</taxon>
        <taxon>Actinomycetes</taxon>
        <taxon>Mycobacteriales</taxon>
        <taxon>Mycobacteriaceae</taxon>
        <taxon>Mycobacterium</taxon>
    </lineage>
</organism>
<keyword evidence="2" id="KW-1185">Reference proteome</keyword>
<dbReference type="EMBL" id="JAPJDO010000059">
    <property type="protein sequence ID" value="MCX2941145.1"/>
    <property type="molecule type" value="Genomic_DNA"/>
</dbReference>
<evidence type="ECO:0000313" key="1">
    <source>
        <dbReference type="EMBL" id="MCX2941145.1"/>
    </source>
</evidence>